<dbReference type="HAMAP" id="MF_01092">
    <property type="entry name" value="ZapD"/>
    <property type="match status" value="1"/>
</dbReference>
<accession>A0A411PI83</accession>
<gene>
    <name evidence="5 6" type="primary">zapD</name>
    <name evidence="6" type="ORF">EXU30_11455</name>
</gene>
<keyword evidence="7" id="KW-1185">Reference proteome</keyword>
<proteinExistence type="inferred from homology"/>
<organism evidence="6 7">
    <name type="scientific">Shewanella maritima</name>
    <dbReference type="NCBI Taxonomy" id="2520507"/>
    <lineage>
        <taxon>Bacteria</taxon>
        <taxon>Pseudomonadati</taxon>
        <taxon>Pseudomonadota</taxon>
        <taxon>Gammaproteobacteria</taxon>
        <taxon>Alteromonadales</taxon>
        <taxon>Shewanellaceae</taxon>
        <taxon>Shewanella</taxon>
    </lineage>
</organism>
<comment type="function">
    <text evidence="5">Cell division factor that enhances FtsZ-ring assembly. Directly interacts with FtsZ and promotes bundling of FtsZ protofilaments, with a reduction in FtsZ GTPase activity.</text>
</comment>
<sequence>MTNLIYEQPLNEKTRSYLRLEHLATHIKQVTESDHQHHCFEPIFSLADLTERCDFSSDVLKDIDKQVLLLDKWQAFPHVDTEQVCALIKELTQAKAQLYSSGRLGAKLKQDKFISALKHRFSMPGACCSFDLPQLHYWLSLPWQQRQQDIINWTEEFQPLLKAITLILKLIRDSSEFINASANAGFYQANADKALSLIRVRINADQACYPTISGSRNRYAIHFVDFDRQKHTDKQITFSLAACE</sequence>
<dbReference type="Proteomes" id="UP000291106">
    <property type="component" value="Chromosome"/>
</dbReference>
<dbReference type="EMBL" id="CP036200">
    <property type="protein sequence ID" value="QBF83245.1"/>
    <property type="molecule type" value="Genomic_DNA"/>
</dbReference>
<dbReference type="NCBIfam" id="NF003655">
    <property type="entry name" value="PRK05287.1-3"/>
    <property type="match status" value="1"/>
</dbReference>
<evidence type="ECO:0000256" key="3">
    <source>
        <dbReference type="ARBA" id="ARBA00023210"/>
    </source>
</evidence>
<dbReference type="PANTHER" id="PTHR39455">
    <property type="entry name" value="CELL DIVISION PROTEIN ZAPD"/>
    <property type="match status" value="1"/>
</dbReference>
<name>A0A411PI83_9GAMM</name>
<dbReference type="PANTHER" id="PTHR39455:SF1">
    <property type="entry name" value="CELL DIVISION PROTEIN ZAPD"/>
    <property type="match status" value="1"/>
</dbReference>
<protein>
    <recommendedName>
        <fullName evidence="5">Cell division protein ZapD</fullName>
    </recommendedName>
    <alternativeName>
        <fullName evidence="5">Z ring-associated protein D</fullName>
    </alternativeName>
</protein>
<keyword evidence="4 5" id="KW-0131">Cell cycle</keyword>
<keyword evidence="3 5" id="KW-0717">Septation</keyword>
<dbReference type="InterPro" id="IPR036268">
    <property type="entry name" value="ZapD_sf"/>
</dbReference>
<dbReference type="GO" id="GO:0032153">
    <property type="term" value="C:cell division site"/>
    <property type="evidence" value="ECO:0007669"/>
    <property type="project" value="TreeGrafter"/>
</dbReference>
<dbReference type="InterPro" id="IPR027462">
    <property type="entry name" value="ZapD_C"/>
</dbReference>
<evidence type="ECO:0000256" key="4">
    <source>
        <dbReference type="ARBA" id="ARBA00023306"/>
    </source>
</evidence>
<dbReference type="SUPFAM" id="SSF160950">
    <property type="entry name" value="YacF-like"/>
    <property type="match status" value="1"/>
</dbReference>
<dbReference type="OrthoDB" id="5294622at2"/>
<keyword evidence="1 5" id="KW-0963">Cytoplasm</keyword>
<dbReference type="NCBIfam" id="NF003654">
    <property type="entry name" value="PRK05287.1-2"/>
    <property type="match status" value="1"/>
</dbReference>
<comment type="subunit">
    <text evidence="5">Interacts with FtsZ.</text>
</comment>
<dbReference type="KEGG" id="smai:EXU30_11455"/>
<comment type="similarity">
    <text evidence="5">Belongs to the ZapD family.</text>
</comment>
<evidence type="ECO:0000313" key="6">
    <source>
        <dbReference type="EMBL" id="QBF83245.1"/>
    </source>
</evidence>
<dbReference type="Gene3D" id="1.10.3900.10">
    <property type="entry name" value="YacF-like"/>
    <property type="match status" value="1"/>
</dbReference>
<dbReference type="RefSeq" id="WP_130600164.1">
    <property type="nucleotide sequence ID" value="NZ_CP036200.1"/>
</dbReference>
<evidence type="ECO:0000256" key="2">
    <source>
        <dbReference type="ARBA" id="ARBA00022618"/>
    </source>
</evidence>
<evidence type="ECO:0000313" key="7">
    <source>
        <dbReference type="Proteomes" id="UP000291106"/>
    </source>
</evidence>
<comment type="subcellular location">
    <subcellularLocation>
        <location evidence="5">Cytoplasm</location>
    </subcellularLocation>
    <text evidence="5">Localizes to mid-cell in an FtsZ-dependent manner.</text>
</comment>
<dbReference type="GO" id="GO:0005737">
    <property type="term" value="C:cytoplasm"/>
    <property type="evidence" value="ECO:0007669"/>
    <property type="project" value="UniProtKB-SubCell"/>
</dbReference>
<reference evidence="6 7" key="1">
    <citation type="submission" date="2019-02" db="EMBL/GenBank/DDBJ databases">
        <title>Shewanella sp. D4-2 isolated from Dokdo Island.</title>
        <authorList>
            <person name="Baek K."/>
        </authorList>
    </citation>
    <scope>NUCLEOTIDE SEQUENCE [LARGE SCALE GENOMIC DNA]</scope>
    <source>
        <strain evidence="6 7">D4-2</strain>
    </source>
</reference>
<dbReference type="Gene3D" id="2.60.440.10">
    <property type="entry name" value="YacF-like domains"/>
    <property type="match status" value="1"/>
</dbReference>
<evidence type="ECO:0000256" key="5">
    <source>
        <dbReference type="HAMAP-Rule" id="MF_01092"/>
    </source>
</evidence>
<keyword evidence="2 5" id="KW-0132">Cell division</keyword>
<dbReference type="Pfam" id="PF07072">
    <property type="entry name" value="ZapD"/>
    <property type="match status" value="1"/>
</dbReference>
<dbReference type="AlphaFoldDB" id="A0A411PI83"/>
<dbReference type="GO" id="GO:0000917">
    <property type="term" value="P:division septum assembly"/>
    <property type="evidence" value="ECO:0007669"/>
    <property type="project" value="UniProtKB-KW"/>
</dbReference>
<dbReference type="GO" id="GO:0043093">
    <property type="term" value="P:FtsZ-dependent cytokinesis"/>
    <property type="evidence" value="ECO:0007669"/>
    <property type="project" value="UniProtKB-UniRule"/>
</dbReference>
<dbReference type="InterPro" id="IPR009777">
    <property type="entry name" value="ZapD"/>
</dbReference>
<evidence type="ECO:0000256" key="1">
    <source>
        <dbReference type="ARBA" id="ARBA00022490"/>
    </source>
</evidence>